<evidence type="ECO:0000256" key="5">
    <source>
        <dbReference type="ARBA" id="ARBA00023163"/>
    </source>
</evidence>
<evidence type="ECO:0000256" key="4">
    <source>
        <dbReference type="ARBA" id="ARBA00023043"/>
    </source>
</evidence>
<dbReference type="Proteomes" id="UP001233999">
    <property type="component" value="Unassembled WGS sequence"/>
</dbReference>
<gene>
    <name evidence="8" type="ORF">L9F63_004845</name>
</gene>
<dbReference type="Gene3D" id="1.25.40.20">
    <property type="entry name" value="Ankyrin repeat-containing domain"/>
    <property type="match status" value="1"/>
</dbReference>
<dbReference type="PANTHER" id="PTHR24171:SF8">
    <property type="entry name" value="BRCA1-ASSOCIATED RING DOMAIN PROTEIN 1"/>
    <property type="match status" value="1"/>
</dbReference>
<dbReference type="SUPFAM" id="SSF48403">
    <property type="entry name" value="Ankyrin repeat"/>
    <property type="match status" value="1"/>
</dbReference>
<feature type="repeat" description="ANK" evidence="7">
    <location>
        <begin position="122"/>
        <end position="154"/>
    </location>
</feature>
<dbReference type="InterPro" id="IPR036770">
    <property type="entry name" value="Ankyrin_rpt-contain_sf"/>
</dbReference>
<dbReference type="Pfam" id="PF12796">
    <property type="entry name" value="Ank_2"/>
    <property type="match status" value="1"/>
</dbReference>
<reference evidence="8" key="2">
    <citation type="submission" date="2023-05" db="EMBL/GenBank/DDBJ databases">
        <authorList>
            <person name="Fouks B."/>
        </authorList>
    </citation>
    <scope>NUCLEOTIDE SEQUENCE</scope>
    <source>
        <strain evidence="8">Stay&amp;Tobe</strain>
        <tissue evidence="8">Testes</tissue>
    </source>
</reference>
<sequence length="362" mass="39685">MQAIMTTEEVESLDPAMIIPRVKFFIEDYNNQIPAMLYVTSNVTAVRNCVPALSLVELGKKLLLSAKAGDTDQVRLLISKGAPFATDWLGTSPLHVAAQYGHVSTAEVLLRAGISRDARTKVERTPLHIAAQEGNTPIVQLLLSHGADVDSKDMLRMTPLHWAVEREHVDTVELLLQHGANPHEVSKFDKSAYDIALDNNRHDIIQLLNSVAEQIPSLQTVAGSAAQQAMEEATLAATQKTITTSPPSTTEKRENFISSTKKQTFRNKIVTNSENRKDGSRRWHEQCISEFNDSALSKRNIDVCHFGNTACSHMIEAMMPQNVFSSSATLQLLQAHGITMLPADDTTLVASAVESGHTVVLT</sequence>
<keyword evidence="4 7" id="KW-0040">ANK repeat</keyword>
<keyword evidence="9" id="KW-1185">Reference proteome</keyword>
<keyword evidence="2" id="KW-0677">Repeat</keyword>
<dbReference type="EMBL" id="JASPKZ010008389">
    <property type="protein sequence ID" value="KAJ9579497.1"/>
    <property type="molecule type" value="Genomic_DNA"/>
</dbReference>
<evidence type="ECO:0000256" key="1">
    <source>
        <dbReference type="ARBA" id="ARBA00004123"/>
    </source>
</evidence>
<keyword evidence="5" id="KW-0804">Transcription</keyword>
<protein>
    <submittedName>
        <fullName evidence="8">Uncharacterized protein</fullName>
    </submittedName>
</protein>
<feature type="repeat" description="ANK" evidence="7">
    <location>
        <begin position="89"/>
        <end position="121"/>
    </location>
</feature>
<dbReference type="PROSITE" id="PS50297">
    <property type="entry name" value="ANK_REP_REGION"/>
    <property type="match status" value="3"/>
</dbReference>
<dbReference type="PRINTS" id="PR01415">
    <property type="entry name" value="ANKYRIN"/>
</dbReference>
<evidence type="ECO:0000256" key="2">
    <source>
        <dbReference type="ARBA" id="ARBA00022737"/>
    </source>
</evidence>
<evidence type="ECO:0000313" key="9">
    <source>
        <dbReference type="Proteomes" id="UP001233999"/>
    </source>
</evidence>
<dbReference type="AlphaFoldDB" id="A0AAD7ZG25"/>
<dbReference type="GO" id="GO:0005634">
    <property type="term" value="C:nucleus"/>
    <property type="evidence" value="ECO:0007669"/>
    <property type="project" value="UniProtKB-SubCell"/>
</dbReference>
<evidence type="ECO:0000313" key="8">
    <source>
        <dbReference type="EMBL" id="KAJ9579497.1"/>
    </source>
</evidence>
<dbReference type="FunFam" id="1.25.40.20:FF:000025">
    <property type="entry name" value="GA-binding protein subunit beta-1 isoform X1"/>
    <property type="match status" value="1"/>
</dbReference>
<evidence type="ECO:0000256" key="6">
    <source>
        <dbReference type="ARBA" id="ARBA00023242"/>
    </source>
</evidence>
<feature type="repeat" description="ANK" evidence="7">
    <location>
        <begin position="155"/>
        <end position="187"/>
    </location>
</feature>
<evidence type="ECO:0000256" key="3">
    <source>
        <dbReference type="ARBA" id="ARBA00023015"/>
    </source>
</evidence>
<dbReference type="PROSITE" id="PS50088">
    <property type="entry name" value="ANK_REPEAT"/>
    <property type="match status" value="3"/>
</dbReference>
<dbReference type="InterPro" id="IPR002110">
    <property type="entry name" value="Ankyrin_rpt"/>
</dbReference>
<organism evidence="8 9">
    <name type="scientific">Diploptera punctata</name>
    <name type="common">Pacific beetle cockroach</name>
    <dbReference type="NCBI Taxonomy" id="6984"/>
    <lineage>
        <taxon>Eukaryota</taxon>
        <taxon>Metazoa</taxon>
        <taxon>Ecdysozoa</taxon>
        <taxon>Arthropoda</taxon>
        <taxon>Hexapoda</taxon>
        <taxon>Insecta</taxon>
        <taxon>Pterygota</taxon>
        <taxon>Neoptera</taxon>
        <taxon>Polyneoptera</taxon>
        <taxon>Dictyoptera</taxon>
        <taxon>Blattodea</taxon>
        <taxon>Blaberoidea</taxon>
        <taxon>Blaberidae</taxon>
        <taxon>Diplopterinae</taxon>
        <taxon>Diploptera</taxon>
    </lineage>
</organism>
<evidence type="ECO:0000256" key="7">
    <source>
        <dbReference type="PROSITE-ProRule" id="PRU00023"/>
    </source>
</evidence>
<keyword evidence="3" id="KW-0805">Transcription regulation</keyword>
<dbReference type="SMART" id="SM00248">
    <property type="entry name" value="ANK"/>
    <property type="match status" value="3"/>
</dbReference>
<feature type="non-terminal residue" evidence="8">
    <location>
        <position position="362"/>
    </location>
</feature>
<dbReference type="Pfam" id="PF00023">
    <property type="entry name" value="Ank"/>
    <property type="match status" value="1"/>
</dbReference>
<name>A0AAD7ZG25_DIPPU</name>
<dbReference type="PANTHER" id="PTHR24171">
    <property type="entry name" value="ANKYRIN REPEAT DOMAIN-CONTAINING PROTEIN 39-RELATED"/>
    <property type="match status" value="1"/>
</dbReference>
<accession>A0AAD7ZG25</accession>
<keyword evidence="6" id="KW-0539">Nucleus</keyword>
<proteinExistence type="predicted"/>
<comment type="caution">
    <text evidence="8">The sequence shown here is derived from an EMBL/GenBank/DDBJ whole genome shotgun (WGS) entry which is preliminary data.</text>
</comment>
<comment type="subcellular location">
    <subcellularLocation>
        <location evidence="1">Nucleus</location>
    </subcellularLocation>
</comment>
<reference evidence="8" key="1">
    <citation type="journal article" date="2023" name="IScience">
        <title>Live-bearing cockroach genome reveals convergent evolutionary mechanisms linked to viviparity in insects and beyond.</title>
        <authorList>
            <person name="Fouks B."/>
            <person name="Harrison M.C."/>
            <person name="Mikhailova A.A."/>
            <person name="Marchal E."/>
            <person name="English S."/>
            <person name="Carruthers M."/>
            <person name="Jennings E.C."/>
            <person name="Chiamaka E.L."/>
            <person name="Frigard R.A."/>
            <person name="Pippel M."/>
            <person name="Attardo G.M."/>
            <person name="Benoit J.B."/>
            <person name="Bornberg-Bauer E."/>
            <person name="Tobe S.S."/>
        </authorList>
    </citation>
    <scope>NUCLEOTIDE SEQUENCE</scope>
    <source>
        <strain evidence="8">Stay&amp;Tobe</strain>
    </source>
</reference>